<protein>
    <submittedName>
        <fullName evidence="1">ABC transporter ATP-binding protein</fullName>
    </submittedName>
</protein>
<sequence length="250" mass="27994">MILSVQGLEFSYPSNKVLRDVSFSIKKGECLAILGTNGTGKSTLLKCINRILKPQKGAVLIDESDVHKLNQTDLAKRIGYVSQSNQSFRTTVFDTVLIGRKPYIKWDVTEKDLNIVNRAIEMLGLQEYSLRYIDELSGGELQKVIIARALAQEPKILMFDEPTSSLDLKNQLEVINIIKYVVKNKKISALVTIHDLNLALRFADKFILLKEGKIYAAGGIEIMTSHNIESVYSVPVKVEKLNSKMVVVPI</sequence>
<accession>A0ACB5UD87</accession>
<dbReference type="EMBL" id="BTPU01000002">
    <property type="protein sequence ID" value="GMQ60904.1"/>
    <property type="molecule type" value="Genomic_DNA"/>
</dbReference>
<comment type="caution">
    <text evidence="1">The sequence shown here is derived from an EMBL/GenBank/DDBJ whole genome shotgun (WGS) entry which is preliminary data.</text>
</comment>
<dbReference type="Proteomes" id="UP001374599">
    <property type="component" value="Unassembled WGS sequence"/>
</dbReference>
<reference evidence="1" key="1">
    <citation type="submission" date="2023-09" db="EMBL/GenBank/DDBJ databases">
        <title>Vallitalea sediminicola and Vallitalea maricola sp. nov., anaerobic bacteria isolated from marine sediment.</title>
        <authorList>
            <person name="Hirano S."/>
            <person name="Maeda A."/>
            <person name="Terahara T."/>
            <person name="Mori K."/>
            <person name="Hamada M."/>
            <person name="Matsumoto R."/>
            <person name="Kobayashi T."/>
        </authorList>
    </citation>
    <scope>NUCLEOTIDE SEQUENCE</scope>
    <source>
        <strain evidence="1">AN17-2</strain>
    </source>
</reference>
<keyword evidence="1" id="KW-0067">ATP-binding</keyword>
<evidence type="ECO:0000313" key="1">
    <source>
        <dbReference type="EMBL" id="GMQ60904.1"/>
    </source>
</evidence>
<gene>
    <name evidence="1" type="ORF">AN2V17_01310</name>
</gene>
<keyword evidence="1" id="KW-0547">Nucleotide-binding</keyword>
<name>A0ACB5UD87_9FIRM</name>
<organism evidence="1 2">
    <name type="scientific">Vallitalea maricola</name>
    <dbReference type="NCBI Taxonomy" id="3074433"/>
    <lineage>
        <taxon>Bacteria</taxon>
        <taxon>Bacillati</taxon>
        <taxon>Bacillota</taxon>
        <taxon>Clostridia</taxon>
        <taxon>Lachnospirales</taxon>
        <taxon>Vallitaleaceae</taxon>
        <taxon>Vallitalea</taxon>
    </lineage>
</organism>
<evidence type="ECO:0000313" key="2">
    <source>
        <dbReference type="Proteomes" id="UP001374599"/>
    </source>
</evidence>
<keyword evidence="2" id="KW-1185">Reference proteome</keyword>
<proteinExistence type="predicted"/>